<dbReference type="InterPro" id="IPR007353">
    <property type="entry name" value="DUF421"/>
</dbReference>
<name>A0A7Y6C3W2_9BACL</name>
<comment type="caution">
    <text evidence="2">The sequence shown here is derived from an EMBL/GenBank/DDBJ whole genome shotgun (WGS) entry which is preliminary data.</text>
</comment>
<gene>
    <name evidence="2" type="ORF">HP552_33700</name>
</gene>
<dbReference type="Pfam" id="PF04239">
    <property type="entry name" value="DUF421"/>
    <property type="match status" value="1"/>
</dbReference>
<dbReference type="Gene3D" id="3.30.240.20">
    <property type="entry name" value="bsu07140 like domains"/>
    <property type="match status" value="1"/>
</dbReference>
<dbReference type="EMBL" id="JABMCB010000206">
    <property type="protein sequence ID" value="NUU80147.1"/>
    <property type="molecule type" value="Genomic_DNA"/>
</dbReference>
<dbReference type="AlphaFoldDB" id="A0A7Y6C3W2"/>
<evidence type="ECO:0000259" key="1">
    <source>
        <dbReference type="Pfam" id="PF04239"/>
    </source>
</evidence>
<proteinExistence type="predicted"/>
<evidence type="ECO:0000313" key="3">
    <source>
        <dbReference type="Proteomes" id="UP000526125"/>
    </source>
</evidence>
<keyword evidence="3" id="KW-1185">Reference proteome</keyword>
<feature type="domain" description="YetF C-terminal" evidence="1">
    <location>
        <begin position="10"/>
        <end position="67"/>
    </location>
</feature>
<dbReference type="InterPro" id="IPR023090">
    <property type="entry name" value="UPF0702_alpha/beta_dom_sf"/>
</dbReference>
<accession>A0A7Y6C3W2</accession>
<dbReference type="RefSeq" id="WP_175399665.1">
    <property type="nucleotide sequence ID" value="NZ_JABMCB010000206.1"/>
</dbReference>
<reference evidence="2 3" key="1">
    <citation type="submission" date="2020-05" db="EMBL/GenBank/DDBJ databases">
        <title>Genome Sequencing of Type Strains.</title>
        <authorList>
            <person name="Lemaire J.F."/>
            <person name="Inderbitzin P."/>
            <person name="Gregorio O.A."/>
            <person name="Collins S.B."/>
            <person name="Wespe N."/>
            <person name="Knight-Connoni V."/>
        </authorList>
    </citation>
    <scope>NUCLEOTIDE SEQUENCE [LARGE SCALE GENOMIC DNA]</scope>
    <source>
        <strain evidence="2 3">LMG 21957</strain>
    </source>
</reference>
<evidence type="ECO:0000313" key="2">
    <source>
        <dbReference type="EMBL" id="NUU80147.1"/>
    </source>
</evidence>
<sequence length="82" mass="9450">MRIPVLSGGFIPRIYNGNYLEYVMKNERIRDEEILQAARNQGGSSMHQVEAVVLEPDGSLTVMKTSDFQYREIFNNIKEPED</sequence>
<protein>
    <submittedName>
        <fullName evidence="2">DUF421 domain-containing protein</fullName>
    </submittedName>
</protein>
<dbReference type="Proteomes" id="UP000526125">
    <property type="component" value="Unassembled WGS sequence"/>
</dbReference>
<organism evidence="2 3">
    <name type="scientific">Paenibacillus xylanilyticus</name>
    <dbReference type="NCBI Taxonomy" id="248903"/>
    <lineage>
        <taxon>Bacteria</taxon>
        <taxon>Bacillati</taxon>
        <taxon>Bacillota</taxon>
        <taxon>Bacilli</taxon>
        <taxon>Bacillales</taxon>
        <taxon>Paenibacillaceae</taxon>
        <taxon>Paenibacillus</taxon>
    </lineage>
</organism>